<comment type="caution">
    <text evidence="1">The sequence shown here is derived from an EMBL/GenBank/DDBJ whole genome shotgun (WGS) entry which is preliminary data.</text>
</comment>
<keyword evidence="1" id="KW-0547">Nucleotide-binding</keyword>
<accession>A0A540WXI2</accession>
<reference evidence="1 2" key="1">
    <citation type="submission" date="2019-06" db="EMBL/GenBank/DDBJ databases">
        <authorList>
            <person name="Livingstone P."/>
            <person name="Whitworth D."/>
        </authorList>
    </citation>
    <scope>NUCLEOTIDE SEQUENCE [LARGE SCALE GENOMIC DNA]</scope>
    <source>
        <strain evidence="1 2">AM401</strain>
    </source>
</reference>
<dbReference type="AlphaFoldDB" id="A0A540WXI2"/>
<name>A0A540WXI2_9BACT</name>
<sequence>MELLASDTPDLVVAVEAFEDVVTVAGASVVAIQVKDRLGTFSLTQEKACKMLERWAVGASSNKNFRFVFLSTQQPGNLYDSSSAFVRWVQGKQDSATREEIRNSLAGYLAGLPSPTFPYLAGIVADELQFERFWGLVQWDLGTESLTQRFDRLVTHTASSQGLDREHARNIVSGWLGEMALSASSAVLDERVWTYSRLRNSTPSLRDRQLAEFLLRTDRSEELLAAVANILALLQHRTLNSKASLKPPASASSTRLDSKMKQILDALLSGKQRVALRGRPGDGKTQVGCQVAAAHPDGAYFELPRSTGRTPEEVWLQGLQQLGAELLVADVTKLELKPLVSRVRDALVENGRGRVLVLDNADVAPSFDIRDLLRAGAGGACIVIGPGVNDVDATFSLEAPSAEEFLEISTEGAQLEPRSRDLVRVIGELSDHSALIASCLRWLNQTSGFVPDDLEEFEQTLRAGNFASIDQKIEAGIHKTWACLSDLDRKRLAFIIALGQVQVPVLWLPEPLRVGSPRNWVMLNDAGVASRAGLGGERFVRIHRLIAAWVDAHSDVDVASEVRDALLSWARQSDLADELKSHPLRIQSFVNGYRYLLRRARTCGGPSAEDAALVETYIDCLSHVPDVEAGLRLIVPDPVGDVARLPPVALGQLVDTVGPMIASKSDYLRLTRQTAVAELARSVEAHGVPTAVVTDEDEQQVSATHHYAKQLLKDPNSSEEQRVKGTALLLAIDALSAAMIQKGDRVVAWEIHRAQARLQLVRGRSTLDSARRAQLLLELADRSSAVLPTYLMVDLILLALRLDDVPESIISPDKRVHLLNSGLKLCQHESNPHVQARFLREAAQAIRRHGVGSSRDVLDTLRSFIGRVRTNEAVLRETSPDLAQALFKSAESLTDSNAFDAIAEALDLFASARSHFDAYIVTRAAAVARELGFPLLAQRLMMVVVLQDEKDKYWSTLELAKAYRWAGDAAKGIETLEALLAAPNLGATRPHPPLEHARRSCALRDELAKAHLAHHAQESARGLLEDNAIKYAEVGLKQMVSDCRQWLSCLDNPRAKGGALEDEWRKDERLRHLSLERLRATEERANAVVAKLLSLPRR</sequence>
<dbReference type="GO" id="GO:0005524">
    <property type="term" value="F:ATP binding"/>
    <property type="evidence" value="ECO:0007669"/>
    <property type="project" value="UniProtKB-KW"/>
</dbReference>
<dbReference type="OrthoDB" id="1494755at2"/>
<keyword evidence="2" id="KW-1185">Reference proteome</keyword>
<keyword evidence="1" id="KW-0067">ATP-binding</keyword>
<organism evidence="1 2">
    <name type="scientific">Myxococcus llanfairpwllgwyngyllgogerychwyrndrobwllllantysiliogogogochensis</name>
    <dbReference type="NCBI Taxonomy" id="2590453"/>
    <lineage>
        <taxon>Bacteria</taxon>
        <taxon>Pseudomonadati</taxon>
        <taxon>Myxococcota</taxon>
        <taxon>Myxococcia</taxon>
        <taxon>Myxococcales</taxon>
        <taxon>Cystobacterineae</taxon>
        <taxon>Myxococcaceae</taxon>
        <taxon>Myxococcus</taxon>
    </lineage>
</organism>
<proteinExistence type="predicted"/>
<dbReference type="SUPFAM" id="SSF52540">
    <property type="entry name" value="P-loop containing nucleoside triphosphate hydrolases"/>
    <property type="match status" value="1"/>
</dbReference>
<dbReference type="EMBL" id="VIFM01000090">
    <property type="protein sequence ID" value="TQF13715.1"/>
    <property type="molecule type" value="Genomic_DNA"/>
</dbReference>
<dbReference type="Gene3D" id="3.40.50.300">
    <property type="entry name" value="P-loop containing nucleotide triphosphate hydrolases"/>
    <property type="match status" value="1"/>
</dbReference>
<evidence type="ECO:0000313" key="1">
    <source>
        <dbReference type="EMBL" id="TQF13715.1"/>
    </source>
</evidence>
<dbReference type="InterPro" id="IPR027417">
    <property type="entry name" value="P-loop_NTPase"/>
</dbReference>
<dbReference type="Proteomes" id="UP000315369">
    <property type="component" value="Unassembled WGS sequence"/>
</dbReference>
<evidence type="ECO:0000313" key="2">
    <source>
        <dbReference type="Proteomes" id="UP000315369"/>
    </source>
</evidence>
<gene>
    <name evidence="1" type="ORF">FJV41_22300</name>
</gene>
<protein>
    <submittedName>
        <fullName evidence="1">ATP-binding protein</fullName>
    </submittedName>
</protein>